<evidence type="ECO:0000313" key="4">
    <source>
        <dbReference type="Proteomes" id="UP000657574"/>
    </source>
</evidence>
<comment type="caution">
    <text evidence="3">The sequence shown here is derived from an EMBL/GenBank/DDBJ whole genome shotgun (WGS) entry which is preliminary data.</text>
</comment>
<keyword evidence="4" id="KW-1185">Reference proteome</keyword>
<feature type="region of interest" description="Disordered" evidence="1">
    <location>
        <begin position="214"/>
        <end position="242"/>
    </location>
</feature>
<evidence type="ECO:0000256" key="1">
    <source>
        <dbReference type="SAM" id="MobiDB-lite"/>
    </source>
</evidence>
<gene>
    <name evidence="3" type="ORF">GCM10010121_027630</name>
</gene>
<keyword evidence="2" id="KW-0472">Membrane</keyword>
<organism evidence="3 4">
    <name type="scientific">Streptomyces brasiliensis</name>
    <dbReference type="NCBI Taxonomy" id="1954"/>
    <lineage>
        <taxon>Bacteria</taxon>
        <taxon>Bacillati</taxon>
        <taxon>Actinomycetota</taxon>
        <taxon>Actinomycetes</taxon>
        <taxon>Kitasatosporales</taxon>
        <taxon>Streptomycetaceae</taxon>
        <taxon>Streptomyces</taxon>
    </lineage>
</organism>
<proteinExistence type="predicted"/>
<evidence type="ECO:0000256" key="2">
    <source>
        <dbReference type="SAM" id="Phobius"/>
    </source>
</evidence>
<keyword evidence="2" id="KW-1133">Transmembrane helix</keyword>
<reference evidence="3" key="2">
    <citation type="submission" date="2020-09" db="EMBL/GenBank/DDBJ databases">
        <authorList>
            <person name="Sun Q."/>
            <person name="Ohkuma M."/>
        </authorList>
    </citation>
    <scope>NUCLEOTIDE SEQUENCE</scope>
    <source>
        <strain evidence="3">JCM 3086</strain>
    </source>
</reference>
<reference evidence="3" key="1">
    <citation type="journal article" date="2014" name="Int. J. Syst. Evol. Microbiol.">
        <title>Complete genome sequence of Corynebacterium casei LMG S-19264T (=DSM 44701T), isolated from a smear-ripened cheese.</title>
        <authorList>
            <consortium name="US DOE Joint Genome Institute (JGI-PGF)"/>
            <person name="Walter F."/>
            <person name="Albersmeier A."/>
            <person name="Kalinowski J."/>
            <person name="Ruckert C."/>
        </authorList>
    </citation>
    <scope>NUCLEOTIDE SEQUENCE</scope>
    <source>
        <strain evidence="3">JCM 3086</strain>
    </source>
</reference>
<sequence>MGRWGTASWRAGARRRLRLSTGGVRASVVATVLCVVAALPDAGAAAAATPSGAPGGYAFAEGARTVAGGAGTADAVRLEPGATYRSSIPQDATLTYRLELDATTTAYVPVTVVPPADATVSATDGIRVRMQDADGSPCSYGSARFGAGLSPRPVTALAMREIGKSLCQAAGTYYVVVERVQANAADSSSSGAAPSSPFSSGAWDLELAPVSEPRLAKAAATDAPEAWNSASPEALTGEPRRRDGAAGFATARALGQGVWQARLEPGQTLFYKVPVDWGRQLHATAELGSSSQDGGYVSGALNLSLYNPVRGYVDDVALHYSGNRKTVALEPLPPVEYRNRYGNRDEVRGMRFAGAYYLVVHLNGQMGDTFGHGPFGVTLQVRLSGGAHAAPGYAGPSEPRNLFEVTDRDRAAAATGGAGGGGDDTAMKVLAAAGIGTGSALLLGLGAWTVAARRRAGAQIRVSAQKPTT</sequence>
<protein>
    <submittedName>
        <fullName evidence="3">Uncharacterized protein</fullName>
    </submittedName>
</protein>
<name>A0A917KKD9_9ACTN</name>
<dbReference type="RefSeq" id="WP_189311566.1">
    <property type="nucleotide sequence ID" value="NZ_BMQA01000007.1"/>
</dbReference>
<feature type="transmembrane region" description="Helical" evidence="2">
    <location>
        <begin position="429"/>
        <end position="451"/>
    </location>
</feature>
<dbReference type="AlphaFoldDB" id="A0A917KKD9"/>
<dbReference type="EMBL" id="BMQA01000007">
    <property type="protein sequence ID" value="GGJ15458.1"/>
    <property type="molecule type" value="Genomic_DNA"/>
</dbReference>
<evidence type="ECO:0000313" key="3">
    <source>
        <dbReference type="EMBL" id="GGJ15458.1"/>
    </source>
</evidence>
<accession>A0A917KKD9</accession>
<dbReference type="Proteomes" id="UP000657574">
    <property type="component" value="Unassembled WGS sequence"/>
</dbReference>
<keyword evidence="2" id="KW-0812">Transmembrane</keyword>